<dbReference type="PROSITE" id="PS50176">
    <property type="entry name" value="ARM_REPEAT"/>
    <property type="match status" value="1"/>
</dbReference>
<organism evidence="2 4">
    <name type="scientific">Anaeramoeba flamelloides</name>
    <dbReference type="NCBI Taxonomy" id="1746091"/>
    <lineage>
        <taxon>Eukaryota</taxon>
        <taxon>Metamonada</taxon>
        <taxon>Anaeramoebidae</taxon>
        <taxon>Anaeramoeba</taxon>
    </lineage>
</organism>
<sequence>MNFSPKSLLLGSIIAGSIGAIGWQLIDETMSNKGQIRKISQSITTNKKTSSKEFETDLQKLESFISKVENPNKLDYLFESEFFEALNKVISESTEETEKVKNAISILQVVSQNEKYCKFMIRFGTLKVILNKLHYNNPNILKIIISMIRKTKTLAIVELNKINGLDILMEELKSNESINHSGILECLTWASEYSPKIIKDLQEKSSVPLLCNLMEKYYDSNPRIVSLVCSVLSDICSTVTGAASTILEIGILPKILDLIYEKKSDQERLPARCDALILLSHLIANPTCAHSIFERKVLMDTIFEQYVKSNDLKVKFVGLKFLAKCAELNVHKNEINDPTKLKLLISLLNTKNTAILSELIKTLKLLSITVSSSNSESVTTMVELDILKKLKPLLNLSASSNKTVSAIVSDAIVVIGNCCFPSQEAKEQVRNLHIIEKIVHLLDSSDQKIHVNSAFAIANIVMDTENQKIVMATNGLEKIISLLESDDILTLVGCTIVLRNYSVVKLNNEKKITEQWLEQVDYLIKFQVVEKLFAVLQSQQNRQIQTVVYECFVNLNNHPVINQKFQQLKEAHKM</sequence>
<reference evidence="2" key="2">
    <citation type="submission" date="2022-08" db="EMBL/GenBank/DDBJ databases">
        <title>Novel sulphate-reducing endosymbionts in the free-living metamonad Anaeramoeba.</title>
        <authorList>
            <person name="Jerlstrom-Hultqvist J."/>
            <person name="Cepicka I."/>
            <person name="Gallot-Lavallee L."/>
            <person name="Salas-Leiva D."/>
            <person name="Curtis B.A."/>
            <person name="Zahonova K."/>
            <person name="Pipaliya S."/>
            <person name="Dacks J."/>
            <person name="Roger A.J."/>
        </authorList>
    </citation>
    <scope>NUCLEOTIDE SEQUENCE</scope>
    <source>
        <strain evidence="2">Busselton2</strain>
    </source>
</reference>
<protein>
    <submittedName>
        <fullName evidence="2">Armadillo repeat-containing protein 4 armc4</fullName>
    </submittedName>
</protein>
<dbReference type="SUPFAM" id="SSF48371">
    <property type="entry name" value="ARM repeat"/>
    <property type="match status" value="1"/>
</dbReference>
<evidence type="ECO:0000313" key="4">
    <source>
        <dbReference type="Proteomes" id="UP001146793"/>
    </source>
</evidence>
<gene>
    <name evidence="2" type="ORF">M0812_12248</name>
    <name evidence="3" type="ORF">M0813_09447</name>
</gene>
<keyword evidence="5" id="KW-1185">Reference proteome</keyword>
<comment type="caution">
    <text evidence="2">The sequence shown here is derived from an EMBL/GenBank/DDBJ whole genome shotgun (WGS) entry which is preliminary data.</text>
</comment>
<dbReference type="InterPro" id="IPR016024">
    <property type="entry name" value="ARM-type_fold"/>
</dbReference>
<dbReference type="Proteomes" id="UP001150062">
    <property type="component" value="Unassembled WGS sequence"/>
</dbReference>
<dbReference type="Proteomes" id="UP001146793">
    <property type="component" value="Unassembled WGS sequence"/>
</dbReference>
<reference evidence="3" key="1">
    <citation type="submission" date="2022-08" db="EMBL/GenBank/DDBJ databases">
        <title>Novel sulfate-reducing endosymbionts in the free-living metamonad Anaeramoeba.</title>
        <authorList>
            <person name="Jerlstrom-Hultqvist J."/>
            <person name="Cepicka I."/>
            <person name="Gallot-Lavallee L."/>
            <person name="Salas-Leiva D."/>
            <person name="Curtis B.A."/>
            <person name="Zahonova K."/>
            <person name="Pipaliya S."/>
            <person name="Dacks J."/>
            <person name="Roger A.J."/>
        </authorList>
    </citation>
    <scope>NUCLEOTIDE SEQUENCE</scope>
    <source>
        <strain evidence="3">Schooner1</strain>
    </source>
</reference>
<name>A0AAV7ZKI0_9EUKA</name>
<dbReference type="SMART" id="SM00185">
    <property type="entry name" value="ARM"/>
    <property type="match status" value="5"/>
</dbReference>
<dbReference type="PANTHER" id="PTHR46241:SF1">
    <property type="entry name" value="OUTER DYNEIN ARM-DOCKING COMPLEX SUBUNIT 2"/>
    <property type="match status" value="1"/>
</dbReference>
<accession>A0AAV7ZKI0</accession>
<feature type="repeat" description="ARM" evidence="1">
    <location>
        <begin position="433"/>
        <end position="475"/>
    </location>
</feature>
<dbReference type="PANTHER" id="PTHR46241">
    <property type="entry name" value="ARMADILLO REPEAT-CONTAINING PROTEIN 4 ARMC4"/>
    <property type="match status" value="1"/>
</dbReference>
<dbReference type="InterPro" id="IPR011989">
    <property type="entry name" value="ARM-like"/>
</dbReference>
<evidence type="ECO:0000313" key="2">
    <source>
        <dbReference type="EMBL" id="KAJ3442512.1"/>
    </source>
</evidence>
<dbReference type="InterPro" id="IPR000225">
    <property type="entry name" value="Armadillo"/>
</dbReference>
<evidence type="ECO:0000313" key="5">
    <source>
        <dbReference type="Proteomes" id="UP001150062"/>
    </source>
</evidence>
<evidence type="ECO:0000256" key="1">
    <source>
        <dbReference type="PROSITE-ProRule" id="PRU00259"/>
    </source>
</evidence>
<evidence type="ECO:0000313" key="3">
    <source>
        <dbReference type="EMBL" id="KAJ6227788.1"/>
    </source>
</evidence>
<proteinExistence type="predicted"/>
<dbReference type="Gene3D" id="1.25.10.10">
    <property type="entry name" value="Leucine-rich Repeat Variant"/>
    <property type="match status" value="2"/>
</dbReference>
<dbReference type="EMBL" id="JANTQA010000026">
    <property type="protein sequence ID" value="KAJ3442512.1"/>
    <property type="molecule type" value="Genomic_DNA"/>
</dbReference>
<dbReference type="EMBL" id="JAOAOG010000332">
    <property type="protein sequence ID" value="KAJ6227788.1"/>
    <property type="molecule type" value="Genomic_DNA"/>
</dbReference>
<dbReference type="AlphaFoldDB" id="A0AAV7ZKI0"/>